<dbReference type="EMBL" id="BARV01044896">
    <property type="protein sequence ID" value="GAI64240.1"/>
    <property type="molecule type" value="Genomic_DNA"/>
</dbReference>
<reference evidence="1" key="1">
    <citation type="journal article" date="2014" name="Front. Microbiol.">
        <title>High frequency of phylogenetically diverse reductive dehalogenase-homologous genes in deep subseafloor sedimentary metagenomes.</title>
        <authorList>
            <person name="Kawai M."/>
            <person name="Futagami T."/>
            <person name="Toyoda A."/>
            <person name="Takaki Y."/>
            <person name="Nishi S."/>
            <person name="Hori S."/>
            <person name="Arai W."/>
            <person name="Tsubouchi T."/>
            <person name="Morono Y."/>
            <person name="Uchiyama I."/>
            <person name="Ito T."/>
            <person name="Fujiyama A."/>
            <person name="Inagaki F."/>
            <person name="Takami H."/>
        </authorList>
    </citation>
    <scope>NUCLEOTIDE SEQUENCE</scope>
    <source>
        <strain evidence="1">Expedition CK06-06</strain>
    </source>
</reference>
<dbReference type="SUPFAM" id="SSF64484">
    <property type="entry name" value="beta and beta-prime subunits of DNA dependent RNA-polymerase"/>
    <property type="match status" value="1"/>
</dbReference>
<dbReference type="Gene3D" id="2.40.50.100">
    <property type="match status" value="1"/>
</dbReference>
<proteinExistence type="predicted"/>
<comment type="caution">
    <text evidence="1">The sequence shown here is derived from an EMBL/GenBank/DDBJ whole genome shotgun (WGS) entry which is preliminary data.</text>
</comment>
<sequence>ILARVAGEVVIDDSKFSVRFEEAEEREYIVPAATHIRIQTGDLVKAGHQLTDGSINPHDILMVLGKEAVQR</sequence>
<dbReference type="AlphaFoldDB" id="X1RM44"/>
<gene>
    <name evidence="1" type="ORF">S06H3_66138</name>
</gene>
<protein>
    <submittedName>
        <fullName evidence="1">Uncharacterized protein</fullName>
    </submittedName>
</protein>
<feature type="non-terminal residue" evidence="1">
    <location>
        <position position="1"/>
    </location>
</feature>
<accession>X1RM44</accession>
<feature type="non-terminal residue" evidence="1">
    <location>
        <position position="71"/>
    </location>
</feature>
<name>X1RM44_9ZZZZ</name>
<organism evidence="1">
    <name type="scientific">marine sediment metagenome</name>
    <dbReference type="NCBI Taxonomy" id="412755"/>
    <lineage>
        <taxon>unclassified sequences</taxon>
        <taxon>metagenomes</taxon>
        <taxon>ecological metagenomes</taxon>
    </lineage>
</organism>
<evidence type="ECO:0000313" key="1">
    <source>
        <dbReference type="EMBL" id="GAI64240.1"/>
    </source>
</evidence>